<keyword evidence="1" id="KW-0472">Membrane</keyword>
<dbReference type="SUPFAM" id="SSF52540">
    <property type="entry name" value="P-loop containing nucleoside triphosphate hydrolases"/>
    <property type="match status" value="1"/>
</dbReference>
<dbReference type="Pfam" id="PF26449">
    <property type="entry name" value="DUF8128"/>
    <property type="match status" value="1"/>
</dbReference>
<keyword evidence="1" id="KW-0812">Transmembrane</keyword>
<dbReference type="InterPro" id="IPR019476">
    <property type="entry name" value="T4SS_TraD_DNA-bd"/>
</dbReference>
<gene>
    <name evidence="4" type="ORF">US42_C0009G0037</name>
</gene>
<dbReference type="InterPro" id="IPR027417">
    <property type="entry name" value="P-loop_NTPase"/>
</dbReference>
<evidence type="ECO:0000259" key="3">
    <source>
        <dbReference type="Pfam" id="PF26449"/>
    </source>
</evidence>
<dbReference type="PANTHER" id="PTHR30121:SF6">
    <property type="entry name" value="SLR6007 PROTEIN"/>
    <property type="match status" value="1"/>
</dbReference>
<reference evidence="4 5" key="1">
    <citation type="journal article" date="2015" name="Nature">
        <title>rRNA introns, odd ribosomes, and small enigmatic genomes across a large radiation of phyla.</title>
        <authorList>
            <person name="Brown C.T."/>
            <person name="Hug L.A."/>
            <person name="Thomas B.C."/>
            <person name="Sharon I."/>
            <person name="Castelle C.J."/>
            <person name="Singh A."/>
            <person name="Wilkins M.J."/>
            <person name="Williams K.H."/>
            <person name="Banfield J.F."/>
        </authorList>
    </citation>
    <scope>NUCLEOTIDE SEQUENCE [LARGE SCALE GENOMIC DNA]</scope>
</reference>
<sequence length="859" mass="97914">MTILQLGPAYFPAYSPASPSLFQSDMFLNFILVVIGLAIITAILFLLKAILRSNLKETEAFHRIVLQIIVPRERKSEGQGNQNNQEERLEQVKEEIGITETFFSAIAGLHAQKGLLHWLRGRNDHFACEIVSHKNLITFYVAVPKKLQPFIEQQIHAQYPYAQIEQMTDYNIFTEKSTIVGAYLKDKQKHIFPFKTYKKMDSDPLMPLLNVLSKTQENNSSLAIQYVLRPAHHRWRRKGARIVREVKKGEKFEHIAHHSIFTLELLKSLKTLGSMFSDNKNKKEDHHYQLTSMEEEMLKGIEEKLSKGGLDVNIRLLSASDDGEIAKMNLDNLVNSYSQYNLYRYGNEFFAAVPKNQSKLIRDFIYRSYVDNKRLIFNTEEMASFWHLPLHSTEAPNIKWLMGRNAPPPPNLPSTGLLLGYVDYRGHKVNVHMNPEDRRRHLYTIGKSGGGKSVFISGLAIQDIVAGHGVCVVDPHGDLVEYILQHIPKERADDVIIFDPSDTARPVGLNMLEAKSEDQKDFAVQEMISIFYKLFPPEMIGPMFEHQMRNVMLTLMADIQNPGTIIDIPRMFTDDDYVKIYLKKLKDPVVRAFWEKEMAKTSDFHKSEMLGYLISKVGRFVENDMMRNIMGQQQSGFNFRDIMDNQKILLVNLAKGKTGEVNAKLLGLIVVAKLQMAAMGRADLPEDQRKDFFLYIDEFQNFVTDSIATILSEARKYRLDLIIAHQYMAQLMDDKGKSPIRDAVLGNAGTILSARIGPDDAEVLAKEFAPTFGSYDLLNAPEFSWYTKLLINNTASKPFLMKSFPPKVGNKELAAAIKELSRLKYGRDKTIVEAEIMERTKLGVSVSEGNKAEMIEASL</sequence>
<dbReference type="CDD" id="cd01127">
    <property type="entry name" value="TrwB_TraG_TraD_VirD4"/>
    <property type="match status" value="1"/>
</dbReference>
<comment type="caution">
    <text evidence="4">The sequence shown here is derived from an EMBL/GenBank/DDBJ whole genome shotgun (WGS) entry which is preliminary data.</text>
</comment>
<keyword evidence="1" id="KW-1133">Transmembrane helix</keyword>
<feature type="domain" description="Type IV secretion system coupling protein TraD DNA-binding" evidence="2">
    <location>
        <begin position="431"/>
        <end position="777"/>
    </location>
</feature>
<dbReference type="Proteomes" id="UP000034849">
    <property type="component" value="Unassembled WGS sequence"/>
</dbReference>
<dbReference type="EMBL" id="LBSX01000009">
    <property type="protein sequence ID" value="KKQ27447.1"/>
    <property type="molecule type" value="Genomic_DNA"/>
</dbReference>
<dbReference type="STRING" id="1619046.US42_C0009G0037"/>
<dbReference type="Gene3D" id="3.40.50.300">
    <property type="entry name" value="P-loop containing nucleotide triphosphate hydrolases"/>
    <property type="match status" value="2"/>
</dbReference>
<feature type="transmembrane region" description="Helical" evidence="1">
    <location>
        <begin position="26"/>
        <end position="47"/>
    </location>
</feature>
<accession>A0A0G0GBU9</accession>
<dbReference type="AlphaFoldDB" id="A0A0G0GBU9"/>
<proteinExistence type="predicted"/>
<organism evidence="4 5">
    <name type="scientific">Candidatus Magasanikbacteria bacterium GW2011_GWC2_37_14</name>
    <dbReference type="NCBI Taxonomy" id="1619046"/>
    <lineage>
        <taxon>Bacteria</taxon>
        <taxon>Candidatus Magasanikiibacteriota</taxon>
    </lineage>
</organism>
<dbReference type="PATRIC" id="fig|1619046.3.peg.666"/>
<dbReference type="Pfam" id="PF10412">
    <property type="entry name" value="TrwB_AAD_bind"/>
    <property type="match status" value="1"/>
</dbReference>
<evidence type="ECO:0000259" key="2">
    <source>
        <dbReference type="Pfam" id="PF10412"/>
    </source>
</evidence>
<evidence type="ECO:0000313" key="5">
    <source>
        <dbReference type="Proteomes" id="UP000034849"/>
    </source>
</evidence>
<feature type="domain" description="DUF8128" evidence="3">
    <location>
        <begin position="118"/>
        <end position="400"/>
    </location>
</feature>
<name>A0A0G0GBU9_9BACT</name>
<dbReference type="InterPro" id="IPR051162">
    <property type="entry name" value="T4SS_component"/>
</dbReference>
<evidence type="ECO:0000313" key="4">
    <source>
        <dbReference type="EMBL" id="KKQ27447.1"/>
    </source>
</evidence>
<evidence type="ECO:0000256" key="1">
    <source>
        <dbReference type="SAM" id="Phobius"/>
    </source>
</evidence>
<dbReference type="PANTHER" id="PTHR30121">
    <property type="entry name" value="UNCHARACTERIZED PROTEIN YJGR-RELATED"/>
    <property type="match status" value="1"/>
</dbReference>
<protein>
    <submittedName>
        <fullName evidence="4">Uncharacterized protein</fullName>
    </submittedName>
</protein>
<dbReference type="InterPro" id="IPR058441">
    <property type="entry name" value="DUF8128"/>
</dbReference>